<dbReference type="InterPro" id="IPR036052">
    <property type="entry name" value="TrpB-like_PALP_sf"/>
</dbReference>
<dbReference type="Proteomes" id="UP000295197">
    <property type="component" value="Unassembled WGS sequence"/>
</dbReference>
<name>A0A4R3VZD9_9SPHI</name>
<dbReference type="InterPro" id="IPR027278">
    <property type="entry name" value="ACCD_DCysDesulf"/>
</dbReference>
<dbReference type="RefSeq" id="WP_132776433.1">
    <property type="nucleotide sequence ID" value="NZ_SMBZ01000003.1"/>
</dbReference>
<dbReference type="InterPro" id="IPR001926">
    <property type="entry name" value="TrpB-like_PALP"/>
</dbReference>
<dbReference type="SUPFAM" id="SSF53686">
    <property type="entry name" value="Tryptophan synthase beta subunit-like PLP-dependent enzymes"/>
    <property type="match status" value="1"/>
</dbReference>
<dbReference type="PANTHER" id="PTHR43780:SF2">
    <property type="entry name" value="1-AMINOCYCLOPROPANE-1-CARBOXYLATE DEAMINASE-RELATED"/>
    <property type="match status" value="1"/>
</dbReference>
<reference evidence="7 8" key="1">
    <citation type="submission" date="2019-03" db="EMBL/GenBank/DDBJ databases">
        <title>Genomic Encyclopedia of Type Strains, Phase IV (KMG-IV): sequencing the most valuable type-strain genomes for metagenomic binning, comparative biology and taxonomic classification.</title>
        <authorList>
            <person name="Goeker M."/>
        </authorList>
    </citation>
    <scope>NUCLEOTIDE SEQUENCE [LARGE SCALE GENOMIC DNA]</scope>
    <source>
        <strain evidence="7 8">DSM 22362</strain>
    </source>
</reference>
<dbReference type="PANTHER" id="PTHR43780">
    <property type="entry name" value="1-AMINOCYCLOPROPANE-1-CARBOXYLATE DEAMINASE-RELATED"/>
    <property type="match status" value="1"/>
</dbReference>
<evidence type="ECO:0000259" key="6">
    <source>
        <dbReference type="Pfam" id="PF00291"/>
    </source>
</evidence>
<dbReference type="AlphaFoldDB" id="A0A4R3VZD9"/>
<protein>
    <submittedName>
        <fullName evidence="7">D-cysteine desulfhydrase</fullName>
    </submittedName>
</protein>
<gene>
    <name evidence="7" type="ORF">EDC17_100375</name>
</gene>
<dbReference type="OrthoDB" id="9801249at2"/>
<proteinExistence type="inferred from homology"/>
<evidence type="ECO:0000256" key="3">
    <source>
        <dbReference type="ARBA" id="ARBA00022898"/>
    </source>
</evidence>
<dbReference type="Pfam" id="PF00291">
    <property type="entry name" value="PALP"/>
    <property type="match status" value="1"/>
</dbReference>
<dbReference type="PIRSF" id="PIRSF006278">
    <property type="entry name" value="ACCD_DCysDesulf"/>
    <property type="match status" value="1"/>
</dbReference>
<keyword evidence="8" id="KW-1185">Reference proteome</keyword>
<accession>A0A4R3VZD9</accession>
<keyword evidence="3 5" id="KW-0663">Pyridoxal phosphate</keyword>
<comment type="caution">
    <text evidence="7">The sequence shown here is derived from an EMBL/GenBank/DDBJ whole genome shotgun (WGS) entry which is preliminary data.</text>
</comment>
<evidence type="ECO:0000256" key="4">
    <source>
        <dbReference type="PIRSR" id="PIRSR006278-1"/>
    </source>
</evidence>
<dbReference type="Gene3D" id="3.40.50.1100">
    <property type="match status" value="2"/>
</dbReference>
<evidence type="ECO:0000256" key="1">
    <source>
        <dbReference type="ARBA" id="ARBA00001933"/>
    </source>
</evidence>
<dbReference type="GO" id="GO:0019148">
    <property type="term" value="F:D-cysteine desulfhydrase activity"/>
    <property type="evidence" value="ECO:0007669"/>
    <property type="project" value="TreeGrafter"/>
</dbReference>
<feature type="active site" description="Nucleophile" evidence="4">
    <location>
        <position position="78"/>
    </location>
</feature>
<comment type="cofactor">
    <cofactor evidence="1">
        <name>pyridoxal 5'-phosphate</name>
        <dbReference type="ChEBI" id="CHEBI:597326"/>
    </cofactor>
</comment>
<comment type="similarity">
    <text evidence="2">Belongs to the ACC deaminase/D-cysteine desulfhydrase family.</text>
</comment>
<evidence type="ECO:0000256" key="2">
    <source>
        <dbReference type="ARBA" id="ARBA00008639"/>
    </source>
</evidence>
<evidence type="ECO:0000313" key="7">
    <source>
        <dbReference type="EMBL" id="TCV19976.1"/>
    </source>
</evidence>
<evidence type="ECO:0000313" key="8">
    <source>
        <dbReference type="Proteomes" id="UP000295197"/>
    </source>
</evidence>
<dbReference type="EMBL" id="SMBZ01000003">
    <property type="protein sequence ID" value="TCV19976.1"/>
    <property type="molecule type" value="Genomic_DNA"/>
</dbReference>
<sequence>MHTIDLKKYPKIKLIDQPSAIYHLKKISAILGVDIYIKRDDLFAIGLGGNKLRKLEYLLGEAKKQKATHVFTVGAVQSNHARMTAITAKMQGFELELFLKKSVPMTNDTYFSNGNIILNNIVDAVIHDVLDNDSAYQAMNVRSQEIGNAGGKAYIIPIGGSNALGTLGYVDCYFEIVKQQIELGVKFDYITTASGSGGTHAGLIVGNALSSSKTTVKAYNVEPDQGQLAAHTLKIANECLLLCADKSILTETDVHITNEYSGEAYGIPSDFHIDTIKFLAKYEGIFLDPVYTSKAFAGILNDIQNNVIKKGEKVLYIHTGGTAGIFAYEQYFKR</sequence>
<feature type="modified residue" description="N6-(pyridoxal phosphate)lysine" evidence="5">
    <location>
        <position position="51"/>
    </location>
</feature>
<feature type="domain" description="Tryptophan synthase beta chain-like PALP" evidence="6">
    <location>
        <begin position="17"/>
        <end position="320"/>
    </location>
</feature>
<evidence type="ECO:0000256" key="5">
    <source>
        <dbReference type="PIRSR" id="PIRSR006278-2"/>
    </source>
</evidence>
<organism evidence="7 8">
    <name type="scientific">Sphingobacterium alimentarium</name>
    <dbReference type="NCBI Taxonomy" id="797292"/>
    <lineage>
        <taxon>Bacteria</taxon>
        <taxon>Pseudomonadati</taxon>
        <taxon>Bacteroidota</taxon>
        <taxon>Sphingobacteriia</taxon>
        <taxon>Sphingobacteriales</taxon>
        <taxon>Sphingobacteriaceae</taxon>
        <taxon>Sphingobacterium</taxon>
    </lineage>
</organism>